<dbReference type="VEuPathDB" id="VectorBase:CPIJ002782"/>
<keyword evidence="1" id="KW-0479">Metal-binding</keyword>
<accession>B0W6N1</accession>
<keyword evidence="1" id="KW-0862">Zinc</keyword>
<dbReference type="InParanoid" id="B0W6N1"/>
<reference evidence="4" key="1">
    <citation type="submission" date="2007-03" db="EMBL/GenBank/DDBJ databases">
        <title>Annotation of Culex pipiens quinquefasciatus.</title>
        <authorList>
            <consortium name="The Broad Institute Genome Sequencing Platform"/>
            <person name="Atkinson P.W."/>
            <person name="Hemingway J."/>
            <person name="Christensen B.M."/>
            <person name="Higgs S."/>
            <person name="Kodira C."/>
            <person name="Hannick L."/>
            <person name="Megy K."/>
            <person name="O'Leary S."/>
            <person name="Pearson M."/>
            <person name="Haas B.J."/>
            <person name="Mauceli E."/>
            <person name="Wortman J.R."/>
            <person name="Lee N.H."/>
            <person name="Guigo R."/>
            <person name="Stanke M."/>
            <person name="Alvarado L."/>
            <person name="Amedeo P."/>
            <person name="Antoine C.H."/>
            <person name="Arensburger P."/>
            <person name="Bidwell S.L."/>
            <person name="Crawford M."/>
            <person name="Camaro F."/>
            <person name="Devon K."/>
            <person name="Engels R."/>
            <person name="Hammond M."/>
            <person name="Howarth C."/>
            <person name="Koehrsen M."/>
            <person name="Lawson D."/>
            <person name="Montgomery P."/>
            <person name="Nene V."/>
            <person name="Nusbaum C."/>
            <person name="Puiu D."/>
            <person name="Romero-Severson J."/>
            <person name="Severson D.W."/>
            <person name="Shumway M."/>
            <person name="Sisk P."/>
            <person name="Stolte C."/>
            <person name="Zeng Q."/>
            <person name="Eisenstadt E."/>
            <person name="Fraser-Liggett C."/>
            <person name="Strausberg R."/>
            <person name="Galagan J."/>
            <person name="Birren B."/>
            <person name="Collins F.H."/>
        </authorList>
    </citation>
    <scope>NUCLEOTIDE SEQUENCE [LARGE SCALE GENOMIC DNA]</scope>
    <source>
        <strain evidence="4">JHB</strain>
    </source>
</reference>
<evidence type="ECO:0000256" key="1">
    <source>
        <dbReference type="PROSITE-ProRule" id="PRU00047"/>
    </source>
</evidence>
<evidence type="ECO:0000313" key="4">
    <source>
        <dbReference type="EMBL" id="EDS36705.1"/>
    </source>
</evidence>
<organism>
    <name type="scientific">Culex quinquefasciatus</name>
    <name type="common">Southern house mosquito</name>
    <name type="synonym">Culex pungens</name>
    <dbReference type="NCBI Taxonomy" id="7176"/>
    <lineage>
        <taxon>Eukaryota</taxon>
        <taxon>Metazoa</taxon>
        <taxon>Ecdysozoa</taxon>
        <taxon>Arthropoda</taxon>
        <taxon>Hexapoda</taxon>
        <taxon>Insecta</taxon>
        <taxon>Pterygota</taxon>
        <taxon>Neoptera</taxon>
        <taxon>Endopterygota</taxon>
        <taxon>Diptera</taxon>
        <taxon>Nematocera</taxon>
        <taxon>Culicoidea</taxon>
        <taxon>Culicidae</taxon>
        <taxon>Culicinae</taxon>
        <taxon>Culicini</taxon>
        <taxon>Culex</taxon>
        <taxon>Culex</taxon>
    </lineage>
</organism>
<sequence length="139" mass="14977">MWEALKEMSDRKAARAGSNGTCPFKCRVCGKPGHTKVDCPWKKKVKKAAGSVQQLKKGKAHAAESSAGAKEDVPFDTPELSGPPAGMGPKHYKSPPHLHHPPPLNHQPPHGHQHGPPVVPVPKSEFDDNRRCDGDGTYA</sequence>
<feature type="compositionally biased region" description="Basic residues" evidence="2">
    <location>
        <begin position="90"/>
        <end position="100"/>
    </location>
</feature>
<feature type="compositionally biased region" description="Basic and acidic residues" evidence="2">
    <location>
        <begin position="124"/>
        <end position="139"/>
    </location>
</feature>
<evidence type="ECO:0000313" key="6">
    <source>
        <dbReference type="Proteomes" id="UP000002320"/>
    </source>
</evidence>
<evidence type="ECO:0000313" key="5">
    <source>
        <dbReference type="EnsemblMetazoa" id="CPIJ002782-PA"/>
    </source>
</evidence>
<dbReference type="InterPro" id="IPR001878">
    <property type="entry name" value="Znf_CCHC"/>
</dbReference>
<keyword evidence="1" id="KW-0863">Zinc-finger</keyword>
<feature type="compositionally biased region" description="Low complexity" evidence="2">
    <location>
        <begin position="107"/>
        <end position="116"/>
    </location>
</feature>
<dbReference type="InterPro" id="IPR036875">
    <property type="entry name" value="Znf_CCHC_sf"/>
</dbReference>
<name>B0W6N1_CULQU</name>
<gene>
    <name evidence="5" type="primary">6033977</name>
    <name evidence="4" type="ORF">CpipJ_CPIJ002782</name>
</gene>
<dbReference type="EnsemblMetazoa" id="CPIJ002782-RA">
    <property type="protein sequence ID" value="CPIJ002782-PA"/>
    <property type="gene ID" value="CPIJ002782"/>
</dbReference>
<feature type="domain" description="CCHC-type" evidence="3">
    <location>
        <begin position="25"/>
        <end position="40"/>
    </location>
</feature>
<dbReference type="SUPFAM" id="SSF57756">
    <property type="entry name" value="Retrovirus zinc finger-like domains"/>
    <property type="match status" value="1"/>
</dbReference>
<evidence type="ECO:0000259" key="3">
    <source>
        <dbReference type="PROSITE" id="PS50158"/>
    </source>
</evidence>
<dbReference type="Proteomes" id="UP000002320">
    <property type="component" value="Unassembled WGS sequence"/>
</dbReference>
<proteinExistence type="predicted"/>
<dbReference type="OrthoDB" id="8060515at2759"/>
<evidence type="ECO:0000256" key="2">
    <source>
        <dbReference type="SAM" id="MobiDB-lite"/>
    </source>
</evidence>
<feature type="region of interest" description="Disordered" evidence="2">
    <location>
        <begin position="50"/>
        <end position="139"/>
    </location>
</feature>
<dbReference type="KEGG" id="cqu:CpipJ_CPIJ002782"/>
<dbReference type="GO" id="GO:0008270">
    <property type="term" value="F:zinc ion binding"/>
    <property type="evidence" value="ECO:0007669"/>
    <property type="project" value="UniProtKB-KW"/>
</dbReference>
<dbReference type="Pfam" id="PF00098">
    <property type="entry name" value="zf-CCHC"/>
    <property type="match status" value="1"/>
</dbReference>
<dbReference type="VEuPathDB" id="VectorBase:CQUJHB018182"/>
<dbReference type="GO" id="GO:0003676">
    <property type="term" value="F:nucleic acid binding"/>
    <property type="evidence" value="ECO:0007669"/>
    <property type="project" value="InterPro"/>
</dbReference>
<keyword evidence="6" id="KW-1185">Reference proteome</keyword>
<protein>
    <recommendedName>
        <fullName evidence="3">CCHC-type domain-containing protein</fullName>
    </recommendedName>
</protein>
<dbReference type="PROSITE" id="PS50158">
    <property type="entry name" value="ZF_CCHC"/>
    <property type="match status" value="1"/>
</dbReference>
<reference evidence="5" key="2">
    <citation type="submission" date="2020-05" db="UniProtKB">
        <authorList>
            <consortium name="EnsemblMetazoa"/>
        </authorList>
    </citation>
    <scope>IDENTIFICATION</scope>
    <source>
        <strain evidence="5">JHB</strain>
    </source>
</reference>
<dbReference type="HOGENOM" id="CLU_1847087_0_0_1"/>
<dbReference type="AlphaFoldDB" id="B0W6N1"/>
<dbReference type="EMBL" id="DS231848">
    <property type="protein sequence ID" value="EDS36705.1"/>
    <property type="molecule type" value="Genomic_DNA"/>
</dbReference>